<organism evidence="3">
    <name type="scientific">Sipha flava</name>
    <name type="common">yellow sugarcane aphid</name>
    <dbReference type="NCBI Taxonomy" id="143950"/>
    <lineage>
        <taxon>Eukaryota</taxon>
        <taxon>Metazoa</taxon>
        <taxon>Ecdysozoa</taxon>
        <taxon>Arthropoda</taxon>
        <taxon>Hexapoda</taxon>
        <taxon>Insecta</taxon>
        <taxon>Pterygota</taxon>
        <taxon>Neoptera</taxon>
        <taxon>Paraneoptera</taxon>
        <taxon>Hemiptera</taxon>
        <taxon>Sternorrhyncha</taxon>
        <taxon>Aphidomorpha</taxon>
        <taxon>Aphidoidea</taxon>
        <taxon>Aphididae</taxon>
        <taxon>Sipha</taxon>
    </lineage>
</organism>
<name>A0A2S2R6D8_9HEMI</name>
<dbReference type="RefSeq" id="XP_025406731.1">
    <property type="nucleotide sequence ID" value="XM_025550946.1"/>
</dbReference>
<dbReference type="Gene3D" id="2.60.40.10">
    <property type="entry name" value="Immunoglobulins"/>
    <property type="match status" value="1"/>
</dbReference>
<evidence type="ECO:0000259" key="2">
    <source>
        <dbReference type="PROSITE" id="PS50853"/>
    </source>
</evidence>
<keyword evidence="4" id="KW-1185">Reference proteome</keyword>
<evidence type="ECO:0000313" key="5">
    <source>
        <dbReference type="RefSeq" id="XP_025406731.1"/>
    </source>
</evidence>
<dbReference type="PANTHER" id="PTHR46708">
    <property type="entry name" value="TENASCIN"/>
    <property type="match status" value="1"/>
</dbReference>
<keyword evidence="1" id="KW-0677">Repeat</keyword>
<feature type="domain" description="Fibronectin type-III" evidence="2">
    <location>
        <begin position="339"/>
        <end position="442"/>
    </location>
</feature>
<dbReference type="SMART" id="SM00060">
    <property type="entry name" value="FN3"/>
    <property type="match status" value="4"/>
</dbReference>
<dbReference type="PANTHER" id="PTHR46708:SF2">
    <property type="entry name" value="FIBRONECTIN TYPE-III DOMAIN-CONTAINING PROTEIN"/>
    <property type="match status" value="1"/>
</dbReference>
<gene>
    <name evidence="5" type="primary">LOC112680758</name>
    <name evidence="3" type="ORF">g.165541</name>
</gene>
<reference evidence="3" key="1">
    <citation type="submission" date="2018-04" db="EMBL/GenBank/DDBJ databases">
        <title>Transcriptome assembly of Sipha flava.</title>
        <authorList>
            <person name="Scully E.D."/>
            <person name="Geib S.M."/>
            <person name="Palmer N.A."/>
            <person name="Koch K."/>
            <person name="Bradshaw J."/>
            <person name="Heng-Moss T."/>
            <person name="Sarath G."/>
        </authorList>
    </citation>
    <scope>NUCLEOTIDE SEQUENCE</scope>
</reference>
<dbReference type="Pfam" id="PF00041">
    <property type="entry name" value="fn3"/>
    <property type="match status" value="1"/>
</dbReference>
<protein>
    <submittedName>
        <fullName evidence="5">Uncharacterized protein LOC112680758</fullName>
    </submittedName>
</protein>
<dbReference type="InterPro" id="IPR013783">
    <property type="entry name" value="Ig-like_fold"/>
</dbReference>
<evidence type="ECO:0000313" key="3">
    <source>
        <dbReference type="EMBL" id="MBY84922.1"/>
    </source>
</evidence>
<dbReference type="Proteomes" id="UP000694846">
    <property type="component" value="Unplaced"/>
</dbReference>
<dbReference type="PROSITE" id="PS50853">
    <property type="entry name" value="FN3"/>
    <property type="match status" value="1"/>
</dbReference>
<dbReference type="InterPro" id="IPR036116">
    <property type="entry name" value="FN3_sf"/>
</dbReference>
<dbReference type="InterPro" id="IPR003961">
    <property type="entry name" value="FN3_dom"/>
</dbReference>
<dbReference type="OrthoDB" id="10252017at2759"/>
<dbReference type="AlphaFoldDB" id="A0A2S2R6D8"/>
<dbReference type="SUPFAM" id="SSF49265">
    <property type="entry name" value="Fibronectin type III"/>
    <property type="match status" value="3"/>
</dbReference>
<evidence type="ECO:0000256" key="1">
    <source>
        <dbReference type="ARBA" id="ARBA00022737"/>
    </source>
</evidence>
<sequence length="442" mass="50498">MNGLLESSPVYSAFPFVKENDAEITNVSTEITNEKIKVSWNILISNQQIDKINGPVTFTVKYKMTRVFSCSLKEIENEWTSLTIVNGTSFEIYDIVYNAQYTIRIFVGNDDNNEIHPENIVYALTPLSRPETKPILDMDHPMYVTNNSVYVKWNVDQKECSKLNGFFSKFYFVLKDQNNMILRKDETKENNIYIDNLKSNTSYALSVFIKTNYGLNTKYFLAINFKTKNENLKAVEDLMVYKKSLKGRMVGIRWSYSENSNLNGFLVSFDVNAFSNTTNTINISPEKCTAWPEYYCHTFHNLTFNKLYKFNIKPTSVDYPEGDNVSSITFSALDGIPDSPRNIKTTEIGHNTINLQWDIPWIFNGVLKMFIVNVEEISSADINTCCTSITPIEIPIDEELPNYNYTLVDLKPGSTYSIGVITVSKSSYYSSPARISATTLTI</sequence>
<dbReference type="CDD" id="cd00063">
    <property type="entry name" value="FN3"/>
    <property type="match status" value="1"/>
</dbReference>
<reference evidence="5" key="2">
    <citation type="submission" date="2025-04" db="UniProtKB">
        <authorList>
            <consortium name="RefSeq"/>
        </authorList>
    </citation>
    <scope>IDENTIFICATION</scope>
</reference>
<proteinExistence type="predicted"/>
<dbReference type="GeneID" id="112680758"/>
<evidence type="ECO:0000313" key="4">
    <source>
        <dbReference type="Proteomes" id="UP000694846"/>
    </source>
</evidence>
<dbReference type="EMBL" id="GGMS01015719">
    <property type="protein sequence ID" value="MBY84922.1"/>
    <property type="molecule type" value="Transcribed_RNA"/>
</dbReference>
<dbReference type="InterPro" id="IPR050991">
    <property type="entry name" value="ECM_Regulatory_Proteins"/>
</dbReference>
<accession>A0A2S2R6D8</accession>